<proteinExistence type="predicted"/>
<dbReference type="SUPFAM" id="SSF56801">
    <property type="entry name" value="Acetyl-CoA synthetase-like"/>
    <property type="match status" value="1"/>
</dbReference>
<feature type="compositionally biased region" description="Polar residues" evidence="1">
    <location>
        <begin position="1775"/>
        <end position="1784"/>
    </location>
</feature>
<feature type="domain" description="AMP-dependent synthetase/ligase" evidence="3">
    <location>
        <begin position="532"/>
        <end position="907"/>
    </location>
</feature>
<dbReference type="InterPro" id="IPR000873">
    <property type="entry name" value="AMP-dep_synth/lig_dom"/>
</dbReference>
<keyword evidence="2" id="KW-0812">Transmembrane</keyword>
<dbReference type="SUPFAM" id="SSF53474">
    <property type="entry name" value="alpha/beta-Hydrolases"/>
    <property type="match status" value="1"/>
</dbReference>
<accession>A0A7S3Q5P5</accession>
<name>A0A7S3Q5P5_9STRA</name>
<dbReference type="InterPro" id="IPR029058">
    <property type="entry name" value="AB_hydrolase_fold"/>
</dbReference>
<feature type="transmembrane region" description="Helical" evidence="2">
    <location>
        <begin position="1180"/>
        <end position="1197"/>
    </location>
</feature>
<dbReference type="Gene3D" id="3.30.300.30">
    <property type="match status" value="1"/>
</dbReference>
<feature type="region of interest" description="Disordered" evidence="1">
    <location>
        <begin position="1802"/>
        <end position="1863"/>
    </location>
</feature>
<dbReference type="PANTHER" id="PTHR43201:SF10">
    <property type="entry name" value="CARRIER DOMAIN-CONTAINING PROTEIN"/>
    <property type="match status" value="1"/>
</dbReference>
<dbReference type="InterPro" id="IPR025110">
    <property type="entry name" value="AMP-bd_C"/>
</dbReference>
<feature type="region of interest" description="Disordered" evidence="1">
    <location>
        <begin position="1765"/>
        <end position="1784"/>
    </location>
</feature>
<keyword evidence="2" id="KW-0472">Membrane</keyword>
<dbReference type="Pfam" id="PF00501">
    <property type="entry name" value="AMP-binding"/>
    <property type="match status" value="1"/>
</dbReference>
<organism evidence="6">
    <name type="scientific">Chaetoceros debilis</name>
    <dbReference type="NCBI Taxonomy" id="122233"/>
    <lineage>
        <taxon>Eukaryota</taxon>
        <taxon>Sar</taxon>
        <taxon>Stramenopiles</taxon>
        <taxon>Ochrophyta</taxon>
        <taxon>Bacillariophyta</taxon>
        <taxon>Coscinodiscophyceae</taxon>
        <taxon>Chaetocerotophycidae</taxon>
        <taxon>Chaetocerotales</taxon>
        <taxon>Chaetocerotaceae</taxon>
        <taxon>Chaetoceros</taxon>
    </lineage>
</organism>
<dbReference type="Pfam" id="PF13193">
    <property type="entry name" value="AMP-binding_C"/>
    <property type="match status" value="1"/>
</dbReference>
<dbReference type="Pfam" id="PF03959">
    <property type="entry name" value="FSH1"/>
    <property type="match status" value="1"/>
</dbReference>
<dbReference type="InterPro" id="IPR005645">
    <property type="entry name" value="FSH-like_dom"/>
</dbReference>
<reference evidence="6" key="1">
    <citation type="submission" date="2021-01" db="EMBL/GenBank/DDBJ databases">
        <authorList>
            <person name="Corre E."/>
            <person name="Pelletier E."/>
            <person name="Niang G."/>
            <person name="Scheremetjew M."/>
            <person name="Finn R."/>
            <person name="Kale V."/>
            <person name="Holt S."/>
            <person name="Cochrane G."/>
            <person name="Meng A."/>
            <person name="Brown T."/>
            <person name="Cohen L."/>
        </authorList>
    </citation>
    <scope>NUCLEOTIDE SEQUENCE</scope>
    <source>
        <strain evidence="6">MM31A-1</strain>
    </source>
</reference>
<evidence type="ECO:0000259" key="3">
    <source>
        <dbReference type="Pfam" id="PF00501"/>
    </source>
</evidence>
<keyword evidence="2" id="KW-1133">Transmembrane helix</keyword>
<feature type="transmembrane region" description="Helical" evidence="2">
    <location>
        <begin position="1303"/>
        <end position="1325"/>
    </location>
</feature>
<dbReference type="InterPro" id="IPR020845">
    <property type="entry name" value="AMP-binding_CS"/>
</dbReference>
<feature type="domain" description="Serine hydrolase" evidence="4">
    <location>
        <begin position="235"/>
        <end position="447"/>
    </location>
</feature>
<feature type="region of interest" description="Disordered" evidence="1">
    <location>
        <begin position="1711"/>
        <end position="1733"/>
    </location>
</feature>
<feature type="transmembrane region" description="Helical" evidence="2">
    <location>
        <begin position="1271"/>
        <end position="1291"/>
    </location>
</feature>
<feature type="transmembrane region" description="Helical" evidence="2">
    <location>
        <begin position="1394"/>
        <end position="1422"/>
    </location>
</feature>
<evidence type="ECO:0000256" key="1">
    <source>
        <dbReference type="SAM" id="MobiDB-lite"/>
    </source>
</evidence>
<dbReference type="Gene3D" id="3.40.50.1820">
    <property type="entry name" value="alpha/beta hydrolase"/>
    <property type="match status" value="1"/>
</dbReference>
<protein>
    <recommendedName>
        <fullName evidence="7">AMP-dependent synthetase/ligase domain-containing protein</fullName>
    </recommendedName>
</protein>
<feature type="compositionally biased region" description="Basic and acidic residues" evidence="1">
    <location>
        <begin position="1765"/>
        <end position="1774"/>
    </location>
</feature>
<feature type="domain" description="AMP-binding enzyme C-terminal" evidence="5">
    <location>
        <begin position="971"/>
        <end position="1055"/>
    </location>
</feature>
<dbReference type="PANTHER" id="PTHR43201">
    <property type="entry name" value="ACYL-COA SYNTHETASE"/>
    <property type="match status" value="1"/>
</dbReference>
<evidence type="ECO:0000313" key="6">
    <source>
        <dbReference type="EMBL" id="CAE0466562.1"/>
    </source>
</evidence>
<dbReference type="GO" id="GO:0006631">
    <property type="term" value="P:fatty acid metabolic process"/>
    <property type="evidence" value="ECO:0007669"/>
    <property type="project" value="TreeGrafter"/>
</dbReference>
<dbReference type="InterPro" id="IPR042099">
    <property type="entry name" value="ANL_N_sf"/>
</dbReference>
<evidence type="ECO:0000256" key="2">
    <source>
        <dbReference type="SAM" id="Phobius"/>
    </source>
</evidence>
<feature type="transmembrane region" description="Helical" evidence="2">
    <location>
        <begin position="1359"/>
        <end position="1382"/>
    </location>
</feature>
<sequence>MLFDGSKDEEKDDSHVVYSNEVVASLRGVPIMFLNTDGDSVHNSRVTGTTVSRSKQPNGIDQSVESFEQYNGQNLNLNYQHRQELIDEEIMRGKERTEIYCDQESLDSDLSCISFAARHVNGFDDPENMPVINEEVLENHFAAYQDECETNSTIDPNNMPPCFLGSSSAASVQSLITLISHHLQNNILHWDTPDGNTHSKEILTNLQSDTAEDSGPKEEIISQPIINTSPRVRSRKLRILALHGKKGNNKVTKLQLKNLQITEDQYDIVYFNGLIEEKDGNPDHPEVVDGPFYSWFHDDYTDPGFRTSIFQAASDVLMAIKTMGPFDAIYGFSQGASVATIVASAYSNEEIRKILMQGSFTSVNQTEDEQIMDIPSIDYMILACACDLSARARKALQISADSIAKLSIDIPSLHLVATDDSCRSESEDISGLFSNSHIQYITGAHCVRRSIVDDEILLTSVTENLQALQNSIPISLPEMKKMSEISSISVMQDRQAVFVDLDGLMDDATISRALELWEPESPLFYNAREIDTSKVTTYGDVLEFIRGGPGDLRHLNIKEAEVVAYCAPPGAASALAFLSIAAQTAAAPLAPTISESDCLYFLEMCGANHLIIFDNVQCPGVESASAALGNNGKIKIHRAYLRDEDKPGWFEYETSQMQTLNTEAPARVALQNSSDSIALLLATSGTTSKPKGVPLKHGSIVQNGQIIASSLGLRKSDICYNIMPLFHIGGISSSILSTLLSGGAVCCDNEPFDAENMVDAIALSEPQPTWYSAVPTIHNLTVLYIKENVDSMKSQMYGIKSNAVWNEGHSLRFIRSGAAALLGPDAEALSTTYGDIPVYPTYSMSEQMPISQPPYGKDDMLKDKVGSVGIPIAASLAIVDSATFRVLPYGQVGEVAISGPTVIKRYLNNPEADKKAFFELTLPFKGTSKFARNRFFLTGDTGIIDEAGFLTLKGRNKELIKKGGEQVSPFEVEEALITHAWVELAICFAVSSKLYGEEVGCALVLSSSAPTDTTTQDVLIKMREELWINDLCPSKWPSKWVIVEDEDLPKTKSKKYIRIGLAQKLGVTEDDHVLKNISNSNNNMAYCPLEEQATELSRSNTQNNAHIDWDVISGFRFVLACYVMFMHVGSNRSWGNFDNLRGFPWHVHCFFTLGGFSMAAPMNPEIEKKLKYFLARIGNMYPMYVVAVIFTLANLLVTCRPSTFRPDFHWTSQPDDHFKDGNEENGFSSFFCEGTPLTPNSYWASLILTIIIYLLGLTITPLWFAHWWMGFYFWFASMYYQCLMIFPALYNKLLKWRGNASKFLLLISCLLGMNYVFLLGAWFAIKGARGYEHYDPLTLEGNPSVAYNTDAFIPNTIVLGWYLFSPFWMLYFIVGSCSAFLYDAKRPADQRNAMIWGVVADLCTILIFAWSTCIVMQGTAIAKGDTWNLRPDEANHQLLDAATTRRIWDSIHGRLVAPLTTLWIFALSTGQGWTASILRVRILSKWMAPHAYNTFLFHQTIGQWYYAATRNGQWWNWWQYRKELYWFSPQPLPVEWYEYFGIVILTVLFSFLMQKTLEPIASSTMISCKRYLFSSLFEEFDETDLNLSVHSAIEDLTGLSPESEWTLGQSGLSSVGLPQLATRLGNSIRDSALPVAISAKDLAKAQTVGDIVRVLEESMHNKEYDLTGESKRRNVLSDMLSRSFHRSKYDLEGDGAPRSNFGNILGRSFQRKKHDLESGTSQRRTLGDGLSRSFHGGKKYRLDECSNMDTSKKQVKKYDLEENVDEKNGHDDANNHLTSHQAQTYVSDQSTTCYVDTEHEMENSSELFSIDPKKTTSGSDSRGHGNIDGLDVIETNYKCNESNKGKSNPKKEAPLEEHLSKTY</sequence>
<dbReference type="EMBL" id="HBIO01014777">
    <property type="protein sequence ID" value="CAE0466562.1"/>
    <property type="molecule type" value="Transcribed_RNA"/>
</dbReference>
<evidence type="ECO:0000259" key="4">
    <source>
        <dbReference type="Pfam" id="PF03959"/>
    </source>
</evidence>
<gene>
    <name evidence="6" type="ORF">CDEB00056_LOCUS11414</name>
</gene>
<feature type="compositionally biased region" description="Basic and acidic residues" evidence="1">
    <location>
        <begin position="1841"/>
        <end position="1863"/>
    </location>
</feature>
<feature type="transmembrane region" description="Helical" evidence="2">
    <location>
        <begin position="1243"/>
        <end position="1265"/>
    </location>
</feature>
<dbReference type="Gene3D" id="3.40.50.12780">
    <property type="entry name" value="N-terminal domain of ligase-like"/>
    <property type="match status" value="1"/>
</dbReference>
<dbReference type="GO" id="GO:0031956">
    <property type="term" value="F:medium-chain fatty acid-CoA ligase activity"/>
    <property type="evidence" value="ECO:0007669"/>
    <property type="project" value="TreeGrafter"/>
</dbReference>
<dbReference type="PROSITE" id="PS00455">
    <property type="entry name" value="AMP_BINDING"/>
    <property type="match status" value="1"/>
</dbReference>
<dbReference type="InterPro" id="IPR045851">
    <property type="entry name" value="AMP-bd_C_sf"/>
</dbReference>
<evidence type="ECO:0008006" key="7">
    <source>
        <dbReference type="Google" id="ProtNLM"/>
    </source>
</evidence>
<evidence type="ECO:0000259" key="5">
    <source>
        <dbReference type="Pfam" id="PF13193"/>
    </source>
</evidence>